<feature type="chain" id="PRO_5046787766" evidence="1">
    <location>
        <begin position="22"/>
        <end position="157"/>
    </location>
</feature>
<dbReference type="Proteomes" id="UP001259572">
    <property type="component" value="Unassembled WGS sequence"/>
</dbReference>
<accession>A0ABU3Q223</accession>
<dbReference type="CDD" id="cd17511">
    <property type="entry name" value="YbjN_AmyR-like"/>
    <property type="match status" value="1"/>
</dbReference>
<reference evidence="2 3" key="1">
    <citation type="submission" date="2023-05" db="EMBL/GenBank/DDBJ databases">
        <authorList>
            <person name="Guo Y."/>
        </authorList>
    </citation>
    <scope>NUCLEOTIDE SEQUENCE [LARGE SCALE GENOMIC DNA]</scope>
    <source>
        <strain evidence="2 3">GR2756</strain>
    </source>
</reference>
<feature type="signal peptide" evidence="1">
    <location>
        <begin position="1"/>
        <end position="21"/>
    </location>
</feature>
<protein>
    <submittedName>
        <fullName evidence="2">YbjN domain-containing protein</fullName>
    </submittedName>
</protein>
<gene>
    <name evidence="2" type="ORF">RQX22_00730</name>
</gene>
<sequence length="157" mass="17450">MKSVALIAAGLLAFQAAPAAAEMVMAQDPESLVKAMQAEGYAAKLGTDKLGDPMITSGASGTAFRIFFYNCKENKDCATVQFSSGYDFKEALPLEKINEWNSRNRFGRAYLDKENDPVLEMDVDLDDGGMSRELFIDNVEFWTIILGNFERHIGYRN</sequence>
<proteinExistence type="predicted"/>
<evidence type="ECO:0000256" key="1">
    <source>
        <dbReference type="SAM" id="SignalP"/>
    </source>
</evidence>
<dbReference type="RefSeq" id="WP_315722732.1">
    <property type="nucleotide sequence ID" value="NZ_JAVUPU010000001.1"/>
</dbReference>
<dbReference type="Pfam" id="PF10722">
    <property type="entry name" value="YbjN"/>
    <property type="match status" value="1"/>
</dbReference>
<comment type="caution">
    <text evidence="2">The sequence shown here is derived from an EMBL/GenBank/DDBJ whole genome shotgun (WGS) entry which is preliminary data.</text>
</comment>
<dbReference type="EMBL" id="JAVUPU010000001">
    <property type="protein sequence ID" value="MDT9597474.1"/>
    <property type="molecule type" value="Genomic_DNA"/>
</dbReference>
<keyword evidence="1" id="KW-0732">Signal</keyword>
<name>A0ABU3Q223_9SPHN</name>
<dbReference type="InterPro" id="IPR019660">
    <property type="entry name" value="Put_sensory_transdc_reg_YbjN"/>
</dbReference>
<keyword evidence="3" id="KW-1185">Reference proteome</keyword>
<organism evidence="2 3">
    <name type="scientific">Sphingosinicella rhizophila</name>
    <dbReference type="NCBI Taxonomy" id="3050082"/>
    <lineage>
        <taxon>Bacteria</taxon>
        <taxon>Pseudomonadati</taxon>
        <taxon>Pseudomonadota</taxon>
        <taxon>Alphaproteobacteria</taxon>
        <taxon>Sphingomonadales</taxon>
        <taxon>Sphingosinicellaceae</taxon>
        <taxon>Sphingosinicella</taxon>
    </lineage>
</organism>
<evidence type="ECO:0000313" key="2">
    <source>
        <dbReference type="EMBL" id="MDT9597474.1"/>
    </source>
</evidence>
<evidence type="ECO:0000313" key="3">
    <source>
        <dbReference type="Proteomes" id="UP001259572"/>
    </source>
</evidence>